<protein>
    <recommendedName>
        <fullName evidence="3">FAD/NAD(P)-binding domain-containing protein</fullName>
    </recommendedName>
</protein>
<evidence type="ECO:0000313" key="4">
    <source>
        <dbReference type="EMBL" id="OGH92636.1"/>
    </source>
</evidence>
<dbReference type="InterPro" id="IPR036188">
    <property type="entry name" value="FAD/NAD-bd_sf"/>
</dbReference>
<name>A0A1F6P8Z2_9BACT</name>
<accession>A0A1F6P8Z2</accession>
<evidence type="ECO:0000313" key="5">
    <source>
        <dbReference type="Proteomes" id="UP000176634"/>
    </source>
</evidence>
<dbReference type="AlphaFoldDB" id="A0A1F6P8Z2"/>
<dbReference type="PANTHER" id="PTHR48105">
    <property type="entry name" value="THIOREDOXIN REDUCTASE 1-RELATED-RELATED"/>
    <property type="match status" value="1"/>
</dbReference>
<sequence length="315" mass="33953">MYDLIIVGAAAAGSSAAIYCARRNLKFKIVTLDTGGEVALSGEVANWPGILSIQGFELAQKFNEHVKSYGVEIDEGWKVEKITPVKKHYVITAANGNDEKREYETKAILIATGIHPRHLEIPGEKELYQKGITYCTVCDGPLFKNKTTVTVGSGNSALESALMMTGIAKKVYLLSKFANTPEQNGGFPKGEAILIEKVKSLPNIEIIYEATATTITGEGRVAGLKYKTADGEEQEIAVDGVMVHIGQIPNSQFIDNVTKNKIGEIIVDEKCRTNVPGIFAAGDVTNVAYKQIGIAAGQGIVAGLAAIEYINMWKE</sequence>
<dbReference type="InterPro" id="IPR023753">
    <property type="entry name" value="FAD/NAD-binding_dom"/>
</dbReference>
<gene>
    <name evidence="4" type="ORF">A2563_03105</name>
</gene>
<evidence type="ECO:0000259" key="3">
    <source>
        <dbReference type="Pfam" id="PF07992"/>
    </source>
</evidence>
<organism evidence="4 5">
    <name type="scientific">Candidatus Magasanikbacteria bacterium RIFOXYD1_FULL_40_23</name>
    <dbReference type="NCBI Taxonomy" id="1798705"/>
    <lineage>
        <taxon>Bacteria</taxon>
        <taxon>Candidatus Magasanikiibacteriota</taxon>
    </lineage>
</organism>
<comment type="caution">
    <text evidence="4">The sequence shown here is derived from an EMBL/GenBank/DDBJ whole genome shotgun (WGS) entry which is preliminary data.</text>
</comment>
<evidence type="ECO:0000256" key="2">
    <source>
        <dbReference type="ARBA" id="ARBA00023002"/>
    </source>
</evidence>
<dbReference type="Pfam" id="PF07992">
    <property type="entry name" value="Pyr_redox_2"/>
    <property type="match status" value="1"/>
</dbReference>
<dbReference type="PRINTS" id="PR00368">
    <property type="entry name" value="FADPNR"/>
</dbReference>
<dbReference type="PRINTS" id="PR00469">
    <property type="entry name" value="PNDRDTASEII"/>
</dbReference>
<keyword evidence="2" id="KW-0560">Oxidoreductase</keyword>
<dbReference type="SUPFAM" id="SSF51905">
    <property type="entry name" value="FAD/NAD(P)-binding domain"/>
    <property type="match status" value="1"/>
</dbReference>
<feature type="domain" description="FAD/NAD(P)-binding" evidence="3">
    <location>
        <begin position="2"/>
        <end position="299"/>
    </location>
</feature>
<keyword evidence="1" id="KW-0285">Flavoprotein</keyword>
<proteinExistence type="predicted"/>
<dbReference type="Proteomes" id="UP000176634">
    <property type="component" value="Unassembled WGS sequence"/>
</dbReference>
<dbReference type="GO" id="GO:0016491">
    <property type="term" value="F:oxidoreductase activity"/>
    <property type="evidence" value="ECO:0007669"/>
    <property type="project" value="UniProtKB-KW"/>
</dbReference>
<dbReference type="STRING" id="1798705.A2563_03105"/>
<evidence type="ECO:0000256" key="1">
    <source>
        <dbReference type="ARBA" id="ARBA00022630"/>
    </source>
</evidence>
<reference evidence="4 5" key="1">
    <citation type="journal article" date="2016" name="Nat. Commun.">
        <title>Thousands of microbial genomes shed light on interconnected biogeochemical processes in an aquifer system.</title>
        <authorList>
            <person name="Anantharaman K."/>
            <person name="Brown C.T."/>
            <person name="Hug L.A."/>
            <person name="Sharon I."/>
            <person name="Castelle C.J."/>
            <person name="Probst A.J."/>
            <person name="Thomas B.C."/>
            <person name="Singh A."/>
            <person name="Wilkins M.J."/>
            <person name="Karaoz U."/>
            <person name="Brodie E.L."/>
            <person name="Williams K.H."/>
            <person name="Hubbard S.S."/>
            <person name="Banfield J.F."/>
        </authorList>
    </citation>
    <scope>NUCLEOTIDE SEQUENCE [LARGE SCALE GENOMIC DNA]</scope>
</reference>
<dbReference type="Gene3D" id="3.50.50.60">
    <property type="entry name" value="FAD/NAD(P)-binding domain"/>
    <property type="match status" value="2"/>
</dbReference>
<dbReference type="EMBL" id="MFRA01000005">
    <property type="protein sequence ID" value="OGH92636.1"/>
    <property type="molecule type" value="Genomic_DNA"/>
</dbReference>
<dbReference type="InterPro" id="IPR050097">
    <property type="entry name" value="Ferredoxin-NADP_redctase_2"/>
</dbReference>